<dbReference type="InterPro" id="IPR015797">
    <property type="entry name" value="NUDIX_hydrolase-like_dom_sf"/>
</dbReference>
<sequence>MASFSNPSQLSNRMESLIQRLRLYRAPCSPFSSESDGEGDDIDERGKVFSQMGLAESSAKAIPRPERFRPKRAAVLICLFEGDRGELRVILTKRSSNLSTHSGEVSLPGGKAEEDDVDGAHTATREAKEEIGLDPSLVTIVTVLEPFLSKISG</sequence>
<keyword evidence="5" id="KW-0460">Magnesium</keyword>
<dbReference type="GO" id="GO:0046872">
    <property type="term" value="F:metal ion binding"/>
    <property type="evidence" value="ECO:0007669"/>
    <property type="project" value="UniProtKB-KW"/>
</dbReference>
<dbReference type="PANTHER" id="PTHR12992">
    <property type="entry name" value="NUDIX HYDROLASE"/>
    <property type="match status" value="1"/>
</dbReference>
<evidence type="ECO:0000256" key="5">
    <source>
        <dbReference type="ARBA" id="ARBA00022842"/>
    </source>
</evidence>
<dbReference type="EMBL" id="NMUH01000290">
    <property type="protein sequence ID" value="MQL76293.1"/>
    <property type="molecule type" value="Genomic_DNA"/>
</dbReference>
<dbReference type="PROSITE" id="PS51462">
    <property type="entry name" value="NUDIX"/>
    <property type="match status" value="1"/>
</dbReference>
<dbReference type="InterPro" id="IPR000086">
    <property type="entry name" value="NUDIX_hydrolase_dom"/>
</dbReference>
<protein>
    <recommendedName>
        <fullName evidence="8">Nudix hydrolase domain-containing protein</fullName>
    </recommendedName>
</protein>
<dbReference type="SUPFAM" id="SSF55811">
    <property type="entry name" value="Nudix"/>
    <property type="match status" value="1"/>
</dbReference>
<dbReference type="Pfam" id="PF00293">
    <property type="entry name" value="NUDIX"/>
    <property type="match status" value="1"/>
</dbReference>
<dbReference type="OrthoDB" id="206213at2759"/>
<evidence type="ECO:0000259" key="8">
    <source>
        <dbReference type="PROSITE" id="PS51462"/>
    </source>
</evidence>
<evidence type="ECO:0000256" key="1">
    <source>
        <dbReference type="ARBA" id="ARBA00001936"/>
    </source>
</evidence>
<evidence type="ECO:0000256" key="2">
    <source>
        <dbReference type="ARBA" id="ARBA00001946"/>
    </source>
</evidence>
<dbReference type="PANTHER" id="PTHR12992:SF24">
    <property type="entry name" value="PEROXISOMAL COENZYME A DIPHOSPHATASE NUDT7"/>
    <property type="match status" value="1"/>
</dbReference>
<feature type="domain" description="Nudix hydrolase" evidence="8">
    <location>
        <begin position="70"/>
        <end position="153"/>
    </location>
</feature>
<reference evidence="9" key="1">
    <citation type="submission" date="2017-07" db="EMBL/GenBank/DDBJ databases">
        <title>Taro Niue Genome Assembly and Annotation.</title>
        <authorList>
            <person name="Atibalentja N."/>
            <person name="Keating K."/>
            <person name="Fields C.J."/>
        </authorList>
    </citation>
    <scope>NUCLEOTIDE SEQUENCE</scope>
    <source>
        <strain evidence="9">Niue_2</strain>
        <tissue evidence="9">Leaf</tissue>
    </source>
</reference>
<keyword evidence="10" id="KW-1185">Reference proteome</keyword>
<name>A0A843U455_COLES</name>
<dbReference type="CDD" id="cd03426">
    <property type="entry name" value="NUDIX_CoAse_Nudt7"/>
    <property type="match status" value="1"/>
</dbReference>
<evidence type="ECO:0000256" key="7">
    <source>
        <dbReference type="SAM" id="MobiDB-lite"/>
    </source>
</evidence>
<proteinExistence type="predicted"/>
<evidence type="ECO:0000313" key="9">
    <source>
        <dbReference type="EMBL" id="MQL76293.1"/>
    </source>
</evidence>
<evidence type="ECO:0000256" key="6">
    <source>
        <dbReference type="ARBA" id="ARBA00023211"/>
    </source>
</evidence>
<dbReference type="GO" id="GO:0015938">
    <property type="term" value="P:coenzyme A catabolic process"/>
    <property type="evidence" value="ECO:0007669"/>
    <property type="project" value="TreeGrafter"/>
</dbReference>
<comment type="cofactor">
    <cofactor evidence="1">
        <name>Mn(2+)</name>
        <dbReference type="ChEBI" id="CHEBI:29035"/>
    </cofactor>
</comment>
<dbReference type="AlphaFoldDB" id="A0A843U455"/>
<gene>
    <name evidence="9" type="ORF">Taro_008690</name>
</gene>
<evidence type="ECO:0000256" key="3">
    <source>
        <dbReference type="ARBA" id="ARBA00022723"/>
    </source>
</evidence>
<comment type="cofactor">
    <cofactor evidence="2">
        <name>Mg(2+)</name>
        <dbReference type="ChEBI" id="CHEBI:18420"/>
    </cofactor>
</comment>
<comment type="caution">
    <text evidence="9">The sequence shown here is derived from an EMBL/GenBank/DDBJ whole genome shotgun (WGS) entry which is preliminary data.</text>
</comment>
<dbReference type="GO" id="GO:0010945">
    <property type="term" value="F:coenzyme A diphosphatase activity"/>
    <property type="evidence" value="ECO:0007669"/>
    <property type="project" value="InterPro"/>
</dbReference>
<dbReference type="InterPro" id="IPR045121">
    <property type="entry name" value="CoAse"/>
</dbReference>
<feature type="region of interest" description="Disordered" evidence="7">
    <location>
        <begin position="97"/>
        <end position="128"/>
    </location>
</feature>
<evidence type="ECO:0000256" key="4">
    <source>
        <dbReference type="ARBA" id="ARBA00022801"/>
    </source>
</evidence>
<evidence type="ECO:0000313" key="10">
    <source>
        <dbReference type="Proteomes" id="UP000652761"/>
    </source>
</evidence>
<accession>A0A843U455</accession>
<keyword evidence="3" id="KW-0479">Metal-binding</keyword>
<organism evidence="9 10">
    <name type="scientific">Colocasia esculenta</name>
    <name type="common">Wild taro</name>
    <name type="synonym">Arum esculentum</name>
    <dbReference type="NCBI Taxonomy" id="4460"/>
    <lineage>
        <taxon>Eukaryota</taxon>
        <taxon>Viridiplantae</taxon>
        <taxon>Streptophyta</taxon>
        <taxon>Embryophyta</taxon>
        <taxon>Tracheophyta</taxon>
        <taxon>Spermatophyta</taxon>
        <taxon>Magnoliopsida</taxon>
        <taxon>Liliopsida</taxon>
        <taxon>Araceae</taxon>
        <taxon>Aroideae</taxon>
        <taxon>Colocasieae</taxon>
        <taxon>Colocasia</taxon>
    </lineage>
</organism>
<keyword evidence="6" id="KW-0464">Manganese</keyword>
<dbReference type="Gene3D" id="3.90.79.10">
    <property type="entry name" value="Nucleoside Triphosphate Pyrophosphohydrolase"/>
    <property type="match status" value="1"/>
</dbReference>
<dbReference type="Proteomes" id="UP000652761">
    <property type="component" value="Unassembled WGS sequence"/>
</dbReference>
<keyword evidence="4" id="KW-0378">Hydrolase</keyword>